<dbReference type="PROSITE" id="PS51257">
    <property type="entry name" value="PROKAR_LIPOPROTEIN"/>
    <property type="match status" value="1"/>
</dbReference>
<dbReference type="Gene3D" id="1.25.40.10">
    <property type="entry name" value="Tetratricopeptide repeat domain"/>
    <property type="match status" value="1"/>
</dbReference>
<evidence type="ECO:0000313" key="3">
    <source>
        <dbReference type="Proteomes" id="UP000187506"/>
    </source>
</evidence>
<sequence>MKTKLIIYTIICTLFLACGKKADYTPEFIEKTTGRYLFNVNEVIEVYFENNELFLKWRGAEKIEPLYLEENTYFIKEMNKKIKFLKHPENKIMYISEVSPDENAKTTYNYKKMPDSLHVPSTYLKNKEYEKATEGYLAIQKEDSLNVFIEEHVFNRLGYNKLKEKEFDEAIEHFKINVALYPESSNVYDSLADAYARKGDSLQAYNNYKKALQLNTSNDRAKRFIASYNNE</sequence>
<dbReference type="SMART" id="SM00028">
    <property type="entry name" value="TPR"/>
    <property type="match status" value="2"/>
</dbReference>
<dbReference type="PROSITE" id="PS50005">
    <property type="entry name" value="TPR"/>
    <property type="match status" value="2"/>
</dbReference>
<dbReference type="InterPro" id="IPR011990">
    <property type="entry name" value="TPR-like_helical_dom_sf"/>
</dbReference>
<dbReference type="SUPFAM" id="SSF48452">
    <property type="entry name" value="TPR-like"/>
    <property type="match status" value="1"/>
</dbReference>
<organism evidence="2 3">
    <name type="scientific">Lacinutrix venerupis</name>
    <dbReference type="NCBI Taxonomy" id="1486034"/>
    <lineage>
        <taxon>Bacteria</taxon>
        <taxon>Pseudomonadati</taxon>
        <taxon>Bacteroidota</taxon>
        <taxon>Flavobacteriia</taxon>
        <taxon>Flavobacteriales</taxon>
        <taxon>Flavobacteriaceae</taxon>
        <taxon>Lacinutrix</taxon>
    </lineage>
</organism>
<dbReference type="KEGG" id="lvn:BWR22_10395"/>
<dbReference type="InterPro" id="IPR019734">
    <property type="entry name" value="TPR_rpt"/>
</dbReference>
<evidence type="ECO:0000256" key="1">
    <source>
        <dbReference type="PROSITE-ProRule" id="PRU00339"/>
    </source>
</evidence>
<dbReference type="Proteomes" id="UP000187506">
    <property type="component" value="Chromosome"/>
</dbReference>
<feature type="repeat" description="TPR" evidence="1">
    <location>
        <begin position="151"/>
        <end position="184"/>
    </location>
</feature>
<gene>
    <name evidence="2" type="ORF">BWR22_10395</name>
</gene>
<evidence type="ECO:0000313" key="2">
    <source>
        <dbReference type="EMBL" id="APY00703.1"/>
    </source>
</evidence>
<dbReference type="RefSeq" id="WP_076733609.1">
    <property type="nucleotide sequence ID" value="NZ_CP019352.1"/>
</dbReference>
<protein>
    <submittedName>
        <fullName evidence="2">Tetratricopeptide repeat protein</fullName>
    </submittedName>
</protein>
<feature type="repeat" description="TPR" evidence="1">
    <location>
        <begin position="185"/>
        <end position="218"/>
    </location>
</feature>
<dbReference type="AlphaFoldDB" id="A0AAC9LPC0"/>
<reference evidence="2 3" key="1">
    <citation type="submission" date="2017-01" db="EMBL/GenBank/DDBJ databases">
        <title>Complete genome of Lacinutrix venerupis DOK2-8 isolated from seawater in Dokdo.</title>
        <authorList>
            <person name="Chi W.-J."/>
            <person name="Kim J.H."/>
        </authorList>
    </citation>
    <scope>NUCLEOTIDE SEQUENCE [LARGE SCALE GENOMIC DNA]</scope>
    <source>
        <strain evidence="2 3">DOK2-8</strain>
    </source>
</reference>
<accession>A0AAC9LPC0</accession>
<dbReference type="EMBL" id="CP019352">
    <property type="protein sequence ID" value="APY00703.1"/>
    <property type="molecule type" value="Genomic_DNA"/>
</dbReference>
<name>A0AAC9LPC0_9FLAO</name>
<keyword evidence="1" id="KW-0802">TPR repeat</keyword>
<proteinExistence type="predicted"/>
<keyword evidence="3" id="KW-1185">Reference proteome</keyword>